<accession>C6TJ44</accession>
<sequence>MMLSWEERALNIYKCYTHLMTIHNPIFISSVQNIIHASHKSFFAPAKAATLSFVVGRLVPSSILSPIRRNWHVSSPHLFLLPHFVENVSVAISRCRVALIPLTKLWNSSTFIRSFIPSVRWS</sequence>
<name>C6TJ44_SOYBN</name>
<dbReference type="EMBL" id="BT097687">
    <property type="protein sequence ID" value="ACU22934.1"/>
    <property type="molecule type" value="mRNA"/>
</dbReference>
<evidence type="ECO:0000313" key="1">
    <source>
        <dbReference type="EMBL" id="ACU22934.1"/>
    </source>
</evidence>
<organism evidence="1">
    <name type="scientific">Glycine max</name>
    <name type="common">Soybean</name>
    <name type="synonym">Glycine hispida</name>
    <dbReference type="NCBI Taxonomy" id="3847"/>
    <lineage>
        <taxon>Eukaryota</taxon>
        <taxon>Viridiplantae</taxon>
        <taxon>Streptophyta</taxon>
        <taxon>Embryophyta</taxon>
        <taxon>Tracheophyta</taxon>
        <taxon>Spermatophyta</taxon>
        <taxon>Magnoliopsida</taxon>
        <taxon>eudicotyledons</taxon>
        <taxon>Gunneridae</taxon>
        <taxon>Pentapetalae</taxon>
        <taxon>rosids</taxon>
        <taxon>fabids</taxon>
        <taxon>Fabales</taxon>
        <taxon>Fabaceae</taxon>
        <taxon>Papilionoideae</taxon>
        <taxon>50 kb inversion clade</taxon>
        <taxon>NPAAA clade</taxon>
        <taxon>indigoferoid/millettioid clade</taxon>
        <taxon>Phaseoleae</taxon>
        <taxon>Glycine</taxon>
        <taxon>Glycine subgen. Soja</taxon>
    </lineage>
</organism>
<proteinExistence type="evidence at transcript level"/>
<reference evidence="1" key="1">
    <citation type="submission" date="2009-08" db="EMBL/GenBank/DDBJ databases">
        <authorList>
            <person name="Cheung F."/>
            <person name="Xiao Y."/>
            <person name="Chan A."/>
            <person name="Moskal W."/>
            <person name="Town C.D."/>
        </authorList>
    </citation>
    <scope>NUCLEOTIDE SEQUENCE</scope>
</reference>
<dbReference type="AlphaFoldDB" id="C6TJ44"/>
<protein>
    <submittedName>
        <fullName evidence="1">Uncharacterized protein</fullName>
    </submittedName>
</protein>